<evidence type="ECO:0000259" key="1">
    <source>
        <dbReference type="Pfam" id="PF03171"/>
    </source>
</evidence>
<dbReference type="Pfam" id="PF03171">
    <property type="entry name" value="2OG-FeII_Oxy"/>
    <property type="match status" value="1"/>
</dbReference>
<sequence>MSLSNWFSVENWLQATPSSPASFFIIAGESFWAWSNGKVYSPMHGVTVSGKETRYSVLLFAMPKNERPIQAPVELVDDKHPPIFKPYYYDDYLRFCFSEEGMMQQCKLVAYCGTDATKEADA</sequence>
<dbReference type="SUPFAM" id="SSF51197">
    <property type="entry name" value="Clavaminate synthase-like"/>
    <property type="match status" value="1"/>
</dbReference>
<dbReference type="AlphaFoldDB" id="A0A804J2P5"/>
<dbReference type="FunCoup" id="A0A804J2P5">
    <property type="interactions" value="2"/>
</dbReference>
<keyword evidence="3" id="KW-1185">Reference proteome</keyword>
<dbReference type="InterPro" id="IPR050231">
    <property type="entry name" value="Iron_ascorbate_oxido_reductase"/>
</dbReference>
<protein>
    <recommendedName>
        <fullName evidence="1">Isopenicillin N synthase-like Fe(2+) 2OG dioxygenase domain-containing protein</fullName>
    </recommendedName>
</protein>
<dbReference type="EnsemblPlants" id="Ma05_t09510.1">
    <property type="protein sequence ID" value="Ma05_p09510.1"/>
    <property type="gene ID" value="Ma05_g09510"/>
</dbReference>
<evidence type="ECO:0000313" key="2">
    <source>
        <dbReference type="EnsemblPlants" id="Ma05_p09510.1"/>
    </source>
</evidence>
<dbReference type="Gene3D" id="2.60.120.330">
    <property type="entry name" value="B-lactam Antibiotic, Isopenicillin N Synthase, Chain"/>
    <property type="match status" value="1"/>
</dbReference>
<dbReference type="InterPro" id="IPR027443">
    <property type="entry name" value="IPNS-like_sf"/>
</dbReference>
<dbReference type="Proteomes" id="UP000012960">
    <property type="component" value="Unplaced"/>
</dbReference>
<dbReference type="InterPro" id="IPR044861">
    <property type="entry name" value="IPNS-like_FE2OG_OXY"/>
</dbReference>
<dbReference type="InParanoid" id="A0A804J2P5"/>
<reference evidence="2" key="1">
    <citation type="submission" date="2021-05" db="UniProtKB">
        <authorList>
            <consortium name="EnsemblPlants"/>
        </authorList>
    </citation>
    <scope>IDENTIFICATION</scope>
    <source>
        <strain evidence="2">subsp. malaccensis</strain>
    </source>
</reference>
<proteinExistence type="predicted"/>
<dbReference type="PANTHER" id="PTHR47990">
    <property type="entry name" value="2-OXOGLUTARATE (2OG) AND FE(II)-DEPENDENT OXYGENASE SUPERFAMILY PROTEIN-RELATED"/>
    <property type="match status" value="1"/>
</dbReference>
<organism evidence="2 3">
    <name type="scientific">Musa acuminata subsp. malaccensis</name>
    <name type="common">Wild banana</name>
    <name type="synonym">Musa malaccensis</name>
    <dbReference type="NCBI Taxonomy" id="214687"/>
    <lineage>
        <taxon>Eukaryota</taxon>
        <taxon>Viridiplantae</taxon>
        <taxon>Streptophyta</taxon>
        <taxon>Embryophyta</taxon>
        <taxon>Tracheophyta</taxon>
        <taxon>Spermatophyta</taxon>
        <taxon>Magnoliopsida</taxon>
        <taxon>Liliopsida</taxon>
        <taxon>Zingiberales</taxon>
        <taxon>Musaceae</taxon>
        <taxon>Musa</taxon>
    </lineage>
</organism>
<accession>A0A804J2P5</accession>
<evidence type="ECO:0000313" key="3">
    <source>
        <dbReference type="Proteomes" id="UP000012960"/>
    </source>
</evidence>
<name>A0A804J2P5_MUSAM</name>
<feature type="domain" description="Isopenicillin N synthase-like Fe(2+) 2OG dioxygenase" evidence="1">
    <location>
        <begin position="12"/>
        <end position="62"/>
    </location>
</feature>
<dbReference type="OMA" id="KEGMRCE"/>
<dbReference type="Gramene" id="Ma05_t09510.1">
    <property type="protein sequence ID" value="Ma05_p09510.1"/>
    <property type="gene ID" value="Ma05_g09510"/>
</dbReference>